<proteinExistence type="predicted"/>
<protein>
    <submittedName>
        <fullName evidence="2">Uncharacterized protein</fullName>
    </submittedName>
</protein>
<keyword evidence="1" id="KW-0732">Signal</keyword>
<keyword evidence="3" id="KW-1185">Reference proteome</keyword>
<organism evidence="2 3">
    <name type="scientific">Thiothrix lacustris</name>
    <dbReference type="NCBI Taxonomy" id="525917"/>
    <lineage>
        <taxon>Bacteria</taxon>
        <taxon>Pseudomonadati</taxon>
        <taxon>Pseudomonadota</taxon>
        <taxon>Gammaproteobacteria</taxon>
        <taxon>Thiotrichales</taxon>
        <taxon>Thiotrichaceae</taxon>
        <taxon>Thiothrix</taxon>
    </lineage>
</organism>
<evidence type="ECO:0000256" key="1">
    <source>
        <dbReference type="SAM" id="SignalP"/>
    </source>
</evidence>
<sequence length="172" mass="18889">MNKKTLAYTLLGTVLFLISTSGMADSSEKNLEGDLIKALQLNKDTAERVGDSGKAIQAYMSQGVVNKKPNQRSDYTDYYIVNKAEKFMGHDLVVIEEEYMTQNIGCCVNPGAGISVRINDSSENLMKFAEENGCSLTEHVNLSETLSNVGISADFPKGDYASLSCRERDIKL</sequence>
<feature type="signal peptide" evidence="1">
    <location>
        <begin position="1"/>
        <end position="24"/>
    </location>
</feature>
<evidence type="ECO:0000313" key="2">
    <source>
        <dbReference type="EMBL" id="WML92337.1"/>
    </source>
</evidence>
<gene>
    <name evidence="2" type="ORF">RCF98_08345</name>
</gene>
<name>A0ABY9MUI4_9GAMM</name>
<evidence type="ECO:0000313" key="3">
    <source>
        <dbReference type="Proteomes" id="UP001236657"/>
    </source>
</evidence>
<dbReference type="Proteomes" id="UP001236657">
    <property type="component" value="Chromosome"/>
</dbReference>
<feature type="chain" id="PRO_5045780544" evidence="1">
    <location>
        <begin position="25"/>
        <end position="172"/>
    </location>
</feature>
<dbReference type="EMBL" id="CP133218">
    <property type="protein sequence ID" value="WML92337.1"/>
    <property type="molecule type" value="Genomic_DNA"/>
</dbReference>
<reference evidence="2 3" key="1">
    <citation type="submission" date="2023-08" db="EMBL/GenBank/DDBJ databases">
        <title>New molecular markers tilS and rpoB for phylogenetic and monitoring studies of the genus Thiothrix biodiversity.</title>
        <authorList>
            <person name="Ravin N.V."/>
            <person name="Smolyakov D."/>
            <person name="Markov N.D."/>
            <person name="Beletsky A.V."/>
            <person name="Mardanov A.V."/>
            <person name="Rudenko T.S."/>
            <person name="Grabovich M.Y."/>
        </authorList>
    </citation>
    <scope>NUCLEOTIDE SEQUENCE [LARGE SCALE GENOMIC DNA]</scope>
    <source>
        <strain evidence="2 3">MK1</strain>
    </source>
</reference>
<accession>A0ABY9MUI4</accession>
<dbReference type="RefSeq" id="WP_308897481.1">
    <property type="nucleotide sequence ID" value="NZ_CP133218.1"/>
</dbReference>